<dbReference type="EMBL" id="JASBWT010000040">
    <property type="protein sequence ID" value="KAJ9092275.1"/>
    <property type="molecule type" value="Genomic_DNA"/>
</dbReference>
<dbReference type="Proteomes" id="UP001227268">
    <property type="component" value="Unassembled WGS sequence"/>
</dbReference>
<keyword evidence="2" id="KW-1185">Reference proteome</keyword>
<accession>A0ACC2UYW1</accession>
<comment type="caution">
    <text evidence="1">The sequence shown here is derived from an EMBL/GenBank/DDBJ whole genome shotgun (WGS) entry which is preliminary data.</text>
</comment>
<sequence length="465" mass="50782">MNFSSYQLPQSPTRASSIETGLGSFTPPQTPREADSTRGLPRVDDEQGGPLDASFRFSKAALAAPARPGLRRQVDVENAESGDYVMVIGGLGYIGSHTTLELLKEGLNVVVVDDLSNSYLNVLSRIRRLAEKYCVARDMVQPQLRFHNMDYRSAEMHSLLFRYASSRTKISGVIHFAAFKSVSESIARPLAYYRNNICGLIELLTTMQEVGIKNFVFSSSATVYGEEANAGKPLQEDDLVHFNQTNTDDIGNVTILLNGARGLTSPYGRTKYFAEAILADVAHADPSIRITALRYFNPVGCHPSGILREDPRQKPTNLFPVIASVMKGSQNELEIFGTDWSTRDGTAIRDFIHVMDLAQGHIAALVAASPVVNPKREAFRAYNLGSGTGMTVAEVVSSFEKASNLKVPVVLAPRRDGDVGFCVAATSRAETELGWKTTKRVEDCAKDTWNATLLECAAGKYDLTG</sequence>
<name>A0ACC2UYW1_9TREE</name>
<protein>
    <submittedName>
        <fullName evidence="1">Uncharacterized protein</fullName>
    </submittedName>
</protein>
<evidence type="ECO:0000313" key="1">
    <source>
        <dbReference type="EMBL" id="KAJ9092275.1"/>
    </source>
</evidence>
<evidence type="ECO:0000313" key="2">
    <source>
        <dbReference type="Proteomes" id="UP001227268"/>
    </source>
</evidence>
<organism evidence="1 2">
    <name type="scientific">Naganishia friedmannii</name>
    <dbReference type="NCBI Taxonomy" id="89922"/>
    <lineage>
        <taxon>Eukaryota</taxon>
        <taxon>Fungi</taxon>
        <taxon>Dikarya</taxon>
        <taxon>Basidiomycota</taxon>
        <taxon>Agaricomycotina</taxon>
        <taxon>Tremellomycetes</taxon>
        <taxon>Filobasidiales</taxon>
        <taxon>Filobasidiaceae</taxon>
        <taxon>Naganishia</taxon>
    </lineage>
</organism>
<gene>
    <name evidence="1" type="ORF">QFC21_006917</name>
</gene>
<reference evidence="1" key="1">
    <citation type="submission" date="2023-04" db="EMBL/GenBank/DDBJ databases">
        <title>Draft Genome sequencing of Naganishia species isolated from polar environments using Oxford Nanopore Technology.</title>
        <authorList>
            <person name="Leo P."/>
            <person name="Venkateswaran K."/>
        </authorList>
    </citation>
    <scope>NUCLEOTIDE SEQUENCE</scope>
    <source>
        <strain evidence="1">MNA-CCFEE 5423</strain>
    </source>
</reference>
<proteinExistence type="predicted"/>